<evidence type="ECO:0000313" key="3">
    <source>
        <dbReference type="Proteomes" id="UP000614601"/>
    </source>
</evidence>
<evidence type="ECO:0000313" key="2">
    <source>
        <dbReference type="EMBL" id="CAD5207701.1"/>
    </source>
</evidence>
<proteinExistence type="predicted"/>
<feature type="signal peptide" evidence="1">
    <location>
        <begin position="1"/>
        <end position="31"/>
    </location>
</feature>
<reference evidence="2" key="1">
    <citation type="submission" date="2020-09" db="EMBL/GenBank/DDBJ databases">
        <authorList>
            <person name="Kikuchi T."/>
        </authorList>
    </citation>
    <scope>NUCLEOTIDE SEQUENCE</scope>
    <source>
        <strain evidence="2">SH1</strain>
    </source>
</reference>
<comment type="caution">
    <text evidence="2">The sequence shown here is derived from an EMBL/GenBank/DDBJ whole genome shotgun (WGS) entry which is preliminary data.</text>
</comment>
<protein>
    <submittedName>
        <fullName evidence="2">Uncharacterized protein</fullName>
    </submittedName>
</protein>
<keyword evidence="1" id="KW-0732">Signal</keyword>
<dbReference type="Proteomes" id="UP000614601">
    <property type="component" value="Unassembled WGS sequence"/>
</dbReference>
<dbReference type="AlphaFoldDB" id="A0A811JWQ0"/>
<dbReference type="EMBL" id="CAJFDH010000001">
    <property type="protein sequence ID" value="CAD5207701.1"/>
    <property type="molecule type" value="Genomic_DNA"/>
</dbReference>
<dbReference type="Proteomes" id="UP000783686">
    <property type="component" value="Unassembled WGS sequence"/>
</dbReference>
<organism evidence="2 3">
    <name type="scientific">Bursaphelenchus okinawaensis</name>
    <dbReference type="NCBI Taxonomy" id="465554"/>
    <lineage>
        <taxon>Eukaryota</taxon>
        <taxon>Metazoa</taxon>
        <taxon>Ecdysozoa</taxon>
        <taxon>Nematoda</taxon>
        <taxon>Chromadorea</taxon>
        <taxon>Rhabditida</taxon>
        <taxon>Tylenchina</taxon>
        <taxon>Tylenchomorpha</taxon>
        <taxon>Aphelenchoidea</taxon>
        <taxon>Aphelenchoididae</taxon>
        <taxon>Bursaphelenchus</taxon>
    </lineage>
</organism>
<evidence type="ECO:0000256" key="1">
    <source>
        <dbReference type="SAM" id="SignalP"/>
    </source>
</evidence>
<accession>A0A811JWQ0</accession>
<dbReference type="EMBL" id="CAJFCW020000001">
    <property type="protein sequence ID" value="CAG9086462.1"/>
    <property type="molecule type" value="Genomic_DNA"/>
</dbReference>
<name>A0A811JWQ0_9BILA</name>
<gene>
    <name evidence="2" type="ORF">BOKJ2_LOCUS2329</name>
</gene>
<keyword evidence="3" id="KW-1185">Reference proteome</keyword>
<sequence length="157" mass="17229">MNLKLISSQRLVAGVLLVLLIVLPCIPSAPADPIAELFSSLNEHEQRKLTTTTLSNKSSNDSPPFDALLVLLAVLPCIPSALADHLANNHKIVSSTGTEKIDYPLFSPQSPTYILTFSGGEHIVVHTRCLMPCLYWQFNRVLLLRKIKADQTGNGNR</sequence>
<feature type="chain" id="PRO_5044131611" evidence="1">
    <location>
        <begin position="32"/>
        <end position="157"/>
    </location>
</feature>